<evidence type="ECO:0000313" key="2">
    <source>
        <dbReference type="Proteomes" id="UP001607302"/>
    </source>
</evidence>
<name>A0ABD2A876_VESSQ</name>
<organism evidence="1 2">
    <name type="scientific">Vespula squamosa</name>
    <name type="common">Southern yellow jacket</name>
    <name type="synonym">Wasp</name>
    <dbReference type="NCBI Taxonomy" id="30214"/>
    <lineage>
        <taxon>Eukaryota</taxon>
        <taxon>Metazoa</taxon>
        <taxon>Ecdysozoa</taxon>
        <taxon>Arthropoda</taxon>
        <taxon>Hexapoda</taxon>
        <taxon>Insecta</taxon>
        <taxon>Pterygota</taxon>
        <taxon>Neoptera</taxon>
        <taxon>Endopterygota</taxon>
        <taxon>Hymenoptera</taxon>
        <taxon>Apocrita</taxon>
        <taxon>Aculeata</taxon>
        <taxon>Vespoidea</taxon>
        <taxon>Vespidae</taxon>
        <taxon>Vespinae</taxon>
        <taxon>Vespula</taxon>
    </lineage>
</organism>
<proteinExistence type="predicted"/>
<keyword evidence="2" id="KW-1185">Reference proteome</keyword>
<protein>
    <submittedName>
        <fullName evidence="1">Uncharacterized protein</fullName>
    </submittedName>
</protein>
<dbReference type="EMBL" id="JAUDFV010000154">
    <property type="protein sequence ID" value="KAL2716742.1"/>
    <property type="molecule type" value="Genomic_DNA"/>
</dbReference>
<dbReference type="AlphaFoldDB" id="A0ABD2A876"/>
<evidence type="ECO:0000313" key="1">
    <source>
        <dbReference type="EMBL" id="KAL2716742.1"/>
    </source>
</evidence>
<comment type="caution">
    <text evidence="1">The sequence shown here is derived from an EMBL/GenBank/DDBJ whole genome shotgun (WGS) entry which is preliminary data.</text>
</comment>
<sequence>MFIWCDIFHRSNNSTCLFYSKHDVLKFMKSDDLNSNQYFDYISQTMTDFFFILLQISCFRGKVKNLHLYSTLMCVNVIIQYGQL</sequence>
<reference evidence="1 2" key="1">
    <citation type="journal article" date="2024" name="Ann. Entomol. Soc. Am.">
        <title>Genomic analyses of the southern and eastern yellowjacket wasps (Hymenoptera: Vespidae) reveal evolutionary signatures of social life.</title>
        <authorList>
            <person name="Catto M.A."/>
            <person name="Caine P.B."/>
            <person name="Orr S.E."/>
            <person name="Hunt B.G."/>
            <person name="Goodisman M.A.D."/>
        </authorList>
    </citation>
    <scope>NUCLEOTIDE SEQUENCE [LARGE SCALE GENOMIC DNA]</scope>
    <source>
        <strain evidence="1">233</strain>
        <tissue evidence="1">Head and thorax</tissue>
    </source>
</reference>
<gene>
    <name evidence="1" type="ORF">V1478_014418</name>
</gene>
<accession>A0ABD2A876</accession>
<dbReference type="Proteomes" id="UP001607302">
    <property type="component" value="Unassembled WGS sequence"/>
</dbReference>